<evidence type="ECO:0000313" key="1">
    <source>
        <dbReference type="EMBL" id="KAF2858528.1"/>
    </source>
</evidence>
<accession>A0A6A7BVL4</accession>
<dbReference type="Proteomes" id="UP000799421">
    <property type="component" value="Unassembled WGS sequence"/>
</dbReference>
<sequence length="170" mass="19544">MRYITRIISNRRSALDFTRQLVFRRDLYAGTHLLTIIITIHQQVVIRWKSALSRPYCCLSYLEDPFLSQPVVCAFEERHRHADSRICLVADDIVPRKRALRPTTIKVALLENPCIMHRGPTYIHIKKCAFAFTHCCNIDVGFGCCLSCARHDRVANGFGKCNVRLANVIQ</sequence>
<evidence type="ECO:0000313" key="2">
    <source>
        <dbReference type="Proteomes" id="UP000799421"/>
    </source>
</evidence>
<gene>
    <name evidence="1" type="ORF">K470DRAFT_259706</name>
</gene>
<proteinExistence type="predicted"/>
<keyword evidence="2" id="KW-1185">Reference proteome</keyword>
<name>A0A6A7BVL4_9PEZI</name>
<dbReference type="AlphaFoldDB" id="A0A6A7BVL4"/>
<organism evidence="1 2">
    <name type="scientific">Piedraia hortae CBS 480.64</name>
    <dbReference type="NCBI Taxonomy" id="1314780"/>
    <lineage>
        <taxon>Eukaryota</taxon>
        <taxon>Fungi</taxon>
        <taxon>Dikarya</taxon>
        <taxon>Ascomycota</taxon>
        <taxon>Pezizomycotina</taxon>
        <taxon>Dothideomycetes</taxon>
        <taxon>Dothideomycetidae</taxon>
        <taxon>Capnodiales</taxon>
        <taxon>Piedraiaceae</taxon>
        <taxon>Piedraia</taxon>
    </lineage>
</organism>
<dbReference type="EMBL" id="MU006008">
    <property type="protein sequence ID" value="KAF2858528.1"/>
    <property type="molecule type" value="Genomic_DNA"/>
</dbReference>
<protein>
    <submittedName>
        <fullName evidence="1">Uncharacterized protein</fullName>
    </submittedName>
</protein>
<reference evidence="1" key="1">
    <citation type="journal article" date="2020" name="Stud. Mycol.">
        <title>101 Dothideomycetes genomes: a test case for predicting lifestyles and emergence of pathogens.</title>
        <authorList>
            <person name="Haridas S."/>
            <person name="Albert R."/>
            <person name="Binder M."/>
            <person name="Bloem J."/>
            <person name="Labutti K."/>
            <person name="Salamov A."/>
            <person name="Andreopoulos B."/>
            <person name="Baker S."/>
            <person name="Barry K."/>
            <person name="Bills G."/>
            <person name="Bluhm B."/>
            <person name="Cannon C."/>
            <person name="Castanera R."/>
            <person name="Culley D."/>
            <person name="Daum C."/>
            <person name="Ezra D."/>
            <person name="Gonzalez J."/>
            <person name="Henrissat B."/>
            <person name="Kuo A."/>
            <person name="Liang C."/>
            <person name="Lipzen A."/>
            <person name="Lutzoni F."/>
            <person name="Magnuson J."/>
            <person name="Mondo S."/>
            <person name="Nolan M."/>
            <person name="Ohm R."/>
            <person name="Pangilinan J."/>
            <person name="Park H.-J."/>
            <person name="Ramirez L."/>
            <person name="Alfaro M."/>
            <person name="Sun H."/>
            <person name="Tritt A."/>
            <person name="Yoshinaga Y."/>
            <person name="Zwiers L.-H."/>
            <person name="Turgeon B."/>
            <person name="Goodwin S."/>
            <person name="Spatafora J."/>
            <person name="Crous P."/>
            <person name="Grigoriev I."/>
        </authorList>
    </citation>
    <scope>NUCLEOTIDE SEQUENCE</scope>
    <source>
        <strain evidence="1">CBS 480.64</strain>
    </source>
</reference>